<dbReference type="PANTHER" id="PTHR22835">
    <property type="entry name" value="ZINC FINGER FYVE DOMAIN CONTAINING PROTEIN"/>
    <property type="match status" value="1"/>
</dbReference>
<evidence type="ECO:0000256" key="1">
    <source>
        <dbReference type="ARBA" id="ARBA00008668"/>
    </source>
</evidence>
<dbReference type="InterPro" id="IPR012677">
    <property type="entry name" value="Nucleotide-bd_a/b_plait_sf"/>
</dbReference>
<dbReference type="Pfam" id="PF00657">
    <property type="entry name" value="Lipase_GDSL"/>
    <property type="match status" value="1"/>
</dbReference>
<evidence type="ECO:0000256" key="5">
    <source>
        <dbReference type="SAM" id="Phobius"/>
    </source>
</evidence>
<keyword evidence="4" id="KW-0325">Glycoprotein</keyword>
<keyword evidence="5" id="KW-0472">Membrane</keyword>
<evidence type="ECO:0000259" key="6">
    <source>
        <dbReference type="SMART" id="SM00360"/>
    </source>
</evidence>
<dbReference type="CDD" id="cd01837">
    <property type="entry name" value="SGNH_plant_lipase_like"/>
    <property type="match status" value="1"/>
</dbReference>
<dbReference type="InterPro" id="IPR001087">
    <property type="entry name" value="GDSL"/>
</dbReference>
<dbReference type="InterPro" id="IPR000504">
    <property type="entry name" value="RRM_dom"/>
</dbReference>
<evidence type="ECO:0000313" key="7">
    <source>
        <dbReference type="EMBL" id="KAG5394893.1"/>
    </source>
</evidence>
<organism evidence="7 8">
    <name type="scientific">Brassica rapa subsp. trilocularis</name>
    <dbReference type="NCBI Taxonomy" id="1813537"/>
    <lineage>
        <taxon>Eukaryota</taxon>
        <taxon>Viridiplantae</taxon>
        <taxon>Streptophyta</taxon>
        <taxon>Embryophyta</taxon>
        <taxon>Tracheophyta</taxon>
        <taxon>Spermatophyta</taxon>
        <taxon>Magnoliopsida</taxon>
        <taxon>eudicotyledons</taxon>
        <taxon>Gunneridae</taxon>
        <taxon>Pentapetalae</taxon>
        <taxon>rosids</taxon>
        <taxon>malvids</taxon>
        <taxon>Brassicales</taxon>
        <taxon>Brassicaceae</taxon>
        <taxon>Brassiceae</taxon>
        <taxon>Brassica</taxon>
    </lineage>
</organism>
<dbReference type="EMBL" id="JADBGQ010000006">
    <property type="protein sequence ID" value="KAG5394893.1"/>
    <property type="molecule type" value="Genomic_DNA"/>
</dbReference>
<evidence type="ECO:0000313" key="8">
    <source>
        <dbReference type="Proteomes" id="UP000823674"/>
    </source>
</evidence>
<feature type="domain" description="RRM" evidence="6">
    <location>
        <begin position="8"/>
        <end position="60"/>
    </location>
</feature>
<comment type="similarity">
    <text evidence="1">Belongs to the 'GDSL' lipolytic enzyme family.</text>
</comment>
<reference evidence="7 8" key="1">
    <citation type="submission" date="2021-03" db="EMBL/GenBank/DDBJ databases">
        <authorList>
            <person name="King G.J."/>
            <person name="Bancroft I."/>
            <person name="Baten A."/>
            <person name="Bloomfield J."/>
            <person name="Borpatragohain P."/>
            <person name="He Z."/>
            <person name="Irish N."/>
            <person name="Irwin J."/>
            <person name="Liu K."/>
            <person name="Mauleon R.P."/>
            <person name="Moore J."/>
            <person name="Morris R."/>
            <person name="Ostergaard L."/>
            <person name="Wang B."/>
            <person name="Wells R."/>
        </authorList>
    </citation>
    <scope>NUCLEOTIDE SEQUENCE [LARGE SCALE GENOMIC DNA]</scope>
    <source>
        <strain evidence="7">R-o-18</strain>
        <tissue evidence="7">Leaf</tissue>
    </source>
</reference>
<dbReference type="SUPFAM" id="SSF54928">
    <property type="entry name" value="RNA-binding domain, RBD"/>
    <property type="match status" value="1"/>
</dbReference>
<dbReference type="InterPro" id="IPR035669">
    <property type="entry name" value="SGNH_plant_lipase-like"/>
</dbReference>
<sequence>MSEEVEYRCFIGGLAWSTSDRGLRDAFEKYGHLLEAKKAMDEAIAAMNGMDLDGRTITVDKAQPLQGGSGRDHDGTAQRTIGTVRRMTGMVLRKIGMVGMVVGIAMDLIAMAIALEDEAGMVAAVEVLEERGTVVLHTIAPELEAFTKILLQRRKKWKVSAFGSLVKFEVKVTLDGLFVNMCSLCLMNDKFAKSLSSRSLVARLVYGHLSLFVVGSLLLSASPMAMIVAGSSTSFLVHPRLCSPTCTFPTIFNFGDSNSDTGGLSAAFGQAPYPNGQTFFHSPSGRFSDGRLIVDFIAEELGLPYLNAFLDSIGSNFSHGANFATAGSTVRPPNTTISQSGASPISLDVQLVQFSDFVTRSQLIRSRGGVFEHLLPRKEYFSQALYTFDIGQNDLTTGLKLNMTTDQIKAYIPDVLDQLSNAIRKVYKSGGRRFWIHNTGPIGCLPYVLDRWSVPASQIDKHGCAIPRNEIARYYNSELKRRVVALRKELSKASITYVDVYSIKLTLITQAKKLGFKDPLVACCGHGGKYNFNKLIKCGVKYMVKGKETVLAKSCKDVASRVNWDGVHFTETANRWIFQQINSGVFSDPSIPLKFACTR</sequence>
<dbReference type="InterPro" id="IPR035979">
    <property type="entry name" value="RBD_domain_sf"/>
</dbReference>
<keyword evidence="5" id="KW-0812">Transmembrane</keyword>
<keyword evidence="8" id="KW-1185">Reference proteome</keyword>
<dbReference type="Proteomes" id="UP000823674">
    <property type="component" value="Chromosome A06"/>
</dbReference>
<evidence type="ECO:0000256" key="3">
    <source>
        <dbReference type="ARBA" id="ARBA00022801"/>
    </source>
</evidence>
<protein>
    <recommendedName>
        <fullName evidence="6">RRM domain-containing protein</fullName>
    </recommendedName>
</protein>
<dbReference type="Gene3D" id="3.40.50.1110">
    <property type="entry name" value="SGNH hydrolase"/>
    <property type="match status" value="1"/>
</dbReference>
<evidence type="ECO:0000256" key="2">
    <source>
        <dbReference type="ARBA" id="ARBA00022729"/>
    </source>
</evidence>
<dbReference type="PANTHER" id="PTHR22835:SF117">
    <property type="entry name" value="GDSL-LIKE LIPASE_ACYLHYDROLASE"/>
    <property type="match status" value="1"/>
</dbReference>
<keyword evidence="3" id="KW-0378">Hydrolase</keyword>
<evidence type="ECO:0000256" key="4">
    <source>
        <dbReference type="ARBA" id="ARBA00023180"/>
    </source>
</evidence>
<comment type="caution">
    <text evidence="7">The sequence shown here is derived from an EMBL/GenBank/DDBJ whole genome shotgun (WGS) entry which is preliminary data.</text>
</comment>
<feature type="transmembrane region" description="Helical" evidence="5">
    <location>
        <begin position="95"/>
        <end position="114"/>
    </location>
</feature>
<keyword evidence="2" id="KW-0732">Signal</keyword>
<proteinExistence type="inferred from homology"/>
<name>A0ABQ7M7X4_BRACM</name>
<keyword evidence="5" id="KW-1133">Transmembrane helix</keyword>
<accession>A0ABQ7M7X4</accession>
<gene>
    <name evidence="7" type="primary">A06p050570.1_BraROA</name>
    <name evidence="7" type="ORF">IGI04_024856</name>
</gene>
<dbReference type="InterPro" id="IPR036514">
    <property type="entry name" value="SGNH_hydro_sf"/>
</dbReference>
<dbReference type="SMART" id="SM00360">
    <property type="entry name" value="RRM"/>
    <property type="match status" value="1"/>
</dbReference>
<dbReference type="SUPFAM" id="SSF52266">
    <property type="entry name" value="SGNH hydrolase"/>
    <property type="match status" value="1"/>
</dbReference>
<dbReference type="Gene3D" id="3.30.70.330">
    <property type="match status" value="1"/>
</dbReference>